<feature type="binding site" evidence="17">
    <location>
        <position position="635"/>
    </location>
    <ligand>
        <name>Mg(2+)</name>
        <dbReference type="ChEBI" id="CHEBI:18420"/>
    </ligand>
</feature>
<dbReference type="Pfam" id="PF16209">
    <property type="entry name" value="PhoLip_ATPase_N"/>
    <property type="match status" value="1"/>
</dbReference>
<keyword evidence="7 16" id="KW-0547">Nucleotide-binding</keyword>
<keyword evidence="6 17" id="KW-0479">Metal-binding</keyword>
<dbReference type="InterPro" id="IPR006539">
    <property type="entry name" value="P-type_ATPase_IV"/>
</dbReference>
<feature type="transmembrane region" description="Helical" evidence="18">
    <location>
        <begin position="1166"/>
        <end position="1190"/>
    </location>
</feature>
<feature type="transmembrane region" description="Helical" evidence="18">
    <location>
        <begin position="518"/>
        <end position="537"/>
    </location>
</feature>
<dbReference type="OrthoDB" id="377733at2759"/>
<dbReference type="GO" id="GO:0016887">
    <property type="term" value="F:ATP hydrolysis activity"/>
    <property type="evidence" value="ECO:0007669"/>
    <property type="project" value="InterPro"/>
</dbReference>
<dbReference type="FunFam" id="3.40.50.1000:FF:000001">
    <property type="entry name" value="Phospholipid-transporting ATPase IC"/>
    <property type="match status" value="1"/>
</dbReference>
<dbReference type="CDD" id="cd02073">
    <property type="entry name" value="P-type_ATPase_APLT_Dnf-like"/>
    <property type="match status" value="1"/>
</dbReference>
<dbReference type="InterPro" id="IPR018303">
    <property type="entry name" value="ATPase_P-typ_P_site"/>
</dbReference>
<accession>A0A9P5XF22</accession>
<feature type="binding site" evidence="16">
    <location>
        <position position="1084"/>
    </location>
    <ligand>
        <name>ATP</name>
        <dbReference type="ChEBI" id="CHEBI:30616"/>
    </ligand>
</feature>
<evidence type="ECO:0000256" key="8">
    <source>
        <dbReference type="ARBA" id="ARBA00022840"/>
    </source>
</evidence>
<protein>
    <recommendedName>
        <fullName evidence="18">Phospholipid-transporting ATPase</fullName>
        <ecNumber evidence="18">7.6.2.1</ecNumber>
    </recommendedName>
</protein>
<evidence type="ECO:0000256" key="1">
    <source>
        <dbReference type="ARBA" id="ARBA00004127"/>
    </source>
</evidence>
<dbReference type="GO" id="GO:0005524">
    <property type="term" value="F:ATP binding"/>
    <property type="evidence" value="ECO:0007669"/>
    <property type="project" value="UniProtKB-UniRule"/>
</dbReference>
<evidence type="ECO:0000256" key="19">
    <source>
        <dbReference type="SAM" id="MobiDB-lite"/>
    </source>
</evidence>
<feature type="binding site" evidence="16">
    <location>
        <position position="949"/>
    </location>
    <ligand>
        <name>ATP</name>
        <dbReference type="ChEBI" id="CHEBI:30616"/>
    </ligand>
</feature>
<feature type="binding site" evidence="16">
    <location>
        <position position="637"/>
    </location>
    <ligand>
        <name>ATP</name>
        <dbReference type="ChEBI" id="CHEBI:30616"/>
    </ligand>
</feature>
<feature type="compositionally biased region" description="Polar residues" evidence="19">
    <location>
        <begin position="1495"/>
        <end position="1508"/>
    </location>
</feature>
<evidence type="ECO:0000256" key="12">
    <source>
        <dbReference type="ARBA" id="ARBA00023136"/>
    </source>
</evidence>
<dbReference type="InterPro" id="IPR023299">
    <property type="entry name" value="ATPase_P-typ_cyto_dom_N"/>
</dbReference>
<evidence type="ECO:0000259" key="20">
    <source>
        <dbReference type="Pfam" id="PF16209"/>
    </source>
</evidence>
<feature type="binding site" evidence="16">
    <location>
        <position position="1060"/>
    </location>
    <ligand>
        <name>ATP</name>
        <dbReference type="ChEBI" id="CHEBI:30616"/>
    </ligand>
</feature>
<dbReference type="SFLD" id="SFLDF00027">
    <property type="entry name" value="p-type_atpase"/>
    <property type="match status" value="1"/>
</dbReference>
<feature type="transmembrane region" description="Helical" evidence="18">
    <location>
        <begin position="1261"/>
        <end position="1279"/>
    </location>
</feature>
<comment type="caution">
    <text evidence="22">The sequence shown here is derived from an EMBL/GenBank/DDBJ whole genome shotgun (WGS) entry which is preliminary data.</text>
</comment>
<dbReference type="InterPro" id="IPR023298">
    <property type="entry name" value="ATPase_P-typ_TM_dom_sf"/>
</dbReference>
<feature type="transmembrane region" description="Helical" evidence="18">
    <location>
        <begin position="1318"/>
        <end position="1340"/>
    </location>
</feature>
<dbReference type="GO" id="GO:0005886">
    <property type="term" value="C:plasma membrane"/>
    <property type="evidence" value="ECO:0007669"/>
    <property type="project" value="TreeGrafter"/>
</dbReference>
<feature type="compositionally biased region" description="Acidic residues" evidence="19">
    <location>
        <begin position="13"/>
        <end position="23"/>
    </location>
</feature>
<dbReference type="PROSITE" id="PS00154">
    <property type="entry name" value="ATPASE_E1_E2"/>
    <property type="match status" value="1"/>
</dbReference>
<dbReference type="InterPro" id="IPR008250">
    <property type="entry name" value="ATPase_P-typ_transduc_dom_A_sf"/>
</dbReference>
<feature type="region of interest" description="Disordered" evidence="19">
    <location>
        <begin position="1459"/>
        <end position="1548"/>
    </location>
</feature>
<feature type="region of interest" description="Disordered" evidence="19">
    <location>
        <begin position="41"/>
        <end position="66"/>
    </location>
</feature>
<keyword evidence="12 18" id="KW-0472">Membrane</keyword>
<dbReference type="FunFam" id="3.40.1110.10:FF:000087">
    <property type="entry name" value="Phospholipid-transporting ATPase"/>
    <property type="match status" value="1"/>
</dbReference>
<dbReference type="InterPro" id="IPR032631">
    <property type="entry name" value="P-type_ATPase_N"/>
</dbReference>
<evidence type="ECO:0000259" key="21">
    <source>
        <dbReference type="Pfam" id="PF16212"/>
    </source>
</evidence>
<dbReference type="InterPro" id="IPR032630">
    <property type="entry name" value="P_typ_ATPase_c"/>
</dbReference>
<feature type="binding site" evidence="17">
    <location>
        <position position="1084"/>
    </location>
    <ligand>
        <name>Mg(2+)</name>
        <dbReference type="ChEBI" id="CHEBI:18420"/>
    </ligand>
</feature>
<evidence type="ECO:0000256" key="11">
    <source>
        <dbReference type="ARBA" id="ARBA00022989"/>
    </source>
</evidence>
<evidence type="ECO:0000313" key="22">
    <source>
        <dbReference type="EMBL" id="KAF9449159.1"/>
    </source>
</evidence>
<feature type="binding site" evidence="16">
    <location>
        <position position="636"/>
    </location>
    <ligand>
        <name>ATP</name>
        <dbReference type="ChEBI" id="CHEBI:30616"/>
    </ligand>
</feature>
<comment type="similarity">
    <text evidence="2 18">Belongs to the cation transport ATPase (P-type) (TC 3.A.3) family. Type IV subfamily.</text>
</comment>
<dbReference type="InterPro" id="IPR023214">
    <property type="entry name" value="HAD_sf"/>
</dbReference>
<feature type="domain" description="P-type ATPase N-terminal" evidence="20">
    <location>
        <begin position="109"/>
        <end position="161"/>
    </location>
</feature>
<sequence length="1656" mass="184057">MSFFKRHHHNDHDTDEENDETIDPELRLRTVRTAASAIAESIRSEQRAERRKSMRKKRSRFFRRQHEKKAASVVSAETTTTATPSKEIPGVRRNIYVNHPLSAMEVDHDGEPKIRYVRNKVRTTKYTILTFIPKNLYEQFRRVANLFFLSLVILQLFPVFGAAAGSIAALPLLFILTVTAIKDGIEDYRRGVLDEEVNTSAATKLGGGWKNLNQPTDSRGWYERLLGINAPGKVTKGVRKLREREAGLAGQELRVVLKQSGDDASTFTNDINQSSIDLGRGAGGRRLEDIQSIDSHSYPPVAQGDPSKVSLSDTAKDSSEFGLTKYPTFGSLSQYQQSVHSRSSVGVVDWRKHTGGSARWERTLWKKLEVGDVVLLRDNDQVPADIVVLSTSDSDGMCYLETKNLDGETNLKPRKAVKATSGISSEEDIERSSFYLDSEPPHQNLYLYHGVLRYKDPNSGEQKQEPVTINELLLRGCALRNTNWVIGLVVFTGSDTKIMLNGGDTPSKRSKIERETNFNVIVNFCVLSIMCLIAAILNGVQDAKTGTSAQFYEIGSDPTSSHVLNAIITFASCLIAFQNIVPISLYISIEIVKTIQAYFISQDIDMYYAPYDTPCVPKTWNISDDLGQIEYIFSDKTGTLTQNVMEFQKCSIHGVTYGEGITESQRGAATREGKADLYDPIEISEKLANLKRQMISTMERAWKNRYLQSDKVTLVAPKLAEDLADRKSEQRGHVIAFFRALALCHTVLSDRPDPTNAPYLLNYKAESPDEAALVSAARDAGFPFVGKSKENMDIEVLGQVERYTLLKVLEFNSTRKRMSVVVRAPDGRLVLYCKGADSVIYARLAEDHDQMLKEQTSKDMEVFANNGLRTLCIAFRYLEEEEYLGWVRTYDAATNAIENRDEEIDKANEMIEHSLVILGATALEDKLQEGVPDAIEMLHRAGIKLWILTGDKLQTAIEIGYSCNLLKNDMDVMILSADSPEKTRAQVEAGLNKIASVLGPPSWEPKRRGFVPGTTKASFAVVIDGDTLRHALTPDIKPLFLNLGTQCETVVCCRVSPAQKALTVNLVKEGRNAMTLSIGDGANDVAMIQEANIGCGLFGLEGSQAAMSADYAFGQFRFLTKLLLVHGRWSYQRVADMHSNFFYKNVIWTFAMFWFLPFNSFDATYLYQYTFILLYNLVFTSLPVIVLGAFDQDINAKAALAFPQLYVRGIRGLEYTRSKFWLYMGDGLYQSGVVFFIPYLVWTLGSPVSWNGRGIDSLADFGTTVAVAAIFSANTYVGLNTHYWTIMTWIVVVGSTLVMLLWILIYSFFLSSDFVDEVLILFGGIPFWATVLLTASVSLAPRFIVKFVTTVYYPLDKAIVREMWVMGDLKDKLGIKHRKEKKNRDTSPSNLEAAPMFHEQHSRSMSELSVNNAYEPTEAVALATPLSHHEELAQSTAQIPLLSPGKTGPHGALLTPPTIGTRFDTPSPQPSYYSASDIPPPSPLPPTQYRLASGEITTTPPSTARFSQSPPPSYVSHPSWLHPGAPQGTTGLMRRLSGGGGGSRKDEGAYEMQVRAPSPAQFGHHPGQSESSASYTSFATADEFWAPEDELHGSSGSDAAQIVSHGEAYERSSEETTRARDDDDDRDTIVGVAIGQQHDRRTSAVSIQPWEMGRAM</sequence>
<dbReference type="SUPFAM" id="SSF81660">
    <property type="entry name" value="Metal cation-transporting ATPase, ATP-binding domain N"/>
    <property type="match status" value="1"/>
</dbReference>
<dbReference type="SUPFAM" id="SSF81653">
    <property type="entry name" value="Calcium ATPase, transduction domain A"/>
    <property type="match status" value="1"/>
</dbReference>
<dbReference type="Gene3D" id="3.40.1110.10">
    <property type="entry name" value="Calcium-transporting ATPase, cytoplasmic domain N"/>
    <property type="match status" value="1"/>
</dbReference>
<dbReference type="InterPro" id="IPR036412">
    <property type="entry name" value="HAD-like_sf"/>
</dbReference>
<feature type="binding site" evidence="16">
    <location>
        <position position="834"/>
    </location>
    <ligand>
        <name>ATP</name>
        <dbReference type="ChEBI" id="CHEBI:30616"/>
    </ligand>
</feature>
<dbReference type="EC" id="7.6.2.1" evidence="18"/>
<feature type="binding site" evidence="16">
    <location>
        <position position="770"/>
    </location>
    <ligand>
        <name>ATP</name>
        <dbReference type="ChEBI" id="CHEBI:30616"/>
    </ligand>
</feature>
<dbReference type="PANTHER" id="PTHR24092:SF180">
    <property type="entry name" value="PHOSPHOLIPID-TRANSPORTING ATPASE DNF1-RELATED"/>
    <property type="match status" value="1"/>
</dbReference>
<evidence type="ECO:0000256" key="6">
    <source>
        <dbReference type="ARBA" id="ARBA00022723"/>
    </source>
</evidence>
<evidence type="ECO:0000313" key="23">
    <source>
        <dbReference type="Proteomes" id="UP000807342"/>
    </source>
</evidence>
<feature type="transmembrane region" description="Helical" evidence="18">
    <location>
        <begin position="1286"/>
        <end position="1306"/>
    </location>
</feature>
<dbReference type="SUPFAM" id="SSF81665">
    <property type="entry name" value="Calcium ATPase, transmembrane domain M"/>
    <property type="match status" value="1"/>
</dbReference>
<feature type="region of interest" description="Disordered" evidence="19">
    <location>
        <begin position="1586"/>
        <end position="1656"/>
    </location>
</feature>
<comment type="catalytic activity">
    <reaction evidence="14">
        <text>a 1,2-diacyl-sn-glycero-3-phosphoethanolamine(out) + ATP + H2O = a 1,2-diacyl-sn-glycero-3-phosphoethanolamine(in) + ADP + phosphate + H(+)</text>
        <dbReference type="Rhea" id="RHEA:66132"/>
        <dbReference type="ChEBI" id="CHEBI:15377"/>
        <dbReference type="ChEBI" id="CHEBI:15378"/>
        <dbReference type="ChEBI" id="CHEBI:30616"/>
        <dbReference type="ChEBI" id="CHEBI:43474"/>
        <dbReference type="ChEBI" id="CHEBI:64612"/>
        <dbReference type="ChEBI" id="CHEBI:456216"/>
    </reaction>
    <physiologicalReaction direction="left-to-right" evidence="14">
        <dbReference type="Rhea" id="RHEA:66133"/>
    </physiologicalReaction>
</comment>
<dbReference type="Proteomes" id="UP000807342">
    <property type="component" value="Unassembled WGS sequence"/>
</dbReference>
<feature type="binding site" evidence="16">
    <location>
        <position position="1083"/>
    </location>
    <ligand>
        <name>ATP</name>
        <dbReference type="ChEBI" id="CHEBI:30616"/>
    </ligand>
</feature>
<keyword evidence="8 16" id="KW-0067">ATP-binding</keyword>
<feature type="region of interest" description="Disordered" evidence="19">
    <location>
        <begin position="1"/>
        <end position="25"/>
    </location>
</feature>
<comment type="cofactor">
    <cofactor evidence="17">
        <name>Mg(2+)</name>
        <dbReference type="ChEBI" id="CHEBI:18420"/>
    </cofactor>
</comment>
<dbReference type="SUPFAM" id="SSF56784">
    <property type="entry name" value="HAD-like"/>
    <property type="match status" value="1"/>
</dbReference>
<proteinExistence type="inferred from homology"/>
<dbReference type="Gene3D" id="3.40.50.1000">
    <property type="entry name" value="HAD superfamily/HAD-like"/>
    <property type="match status" value="1"/>
</dbReference>
<evidence type="ECO:0000256" key="15">
    <source>
        <dbReference type="PIRSR" id="PIRSR606539-1"/>
    </source>
</evidence>
<evidence type="ECO:0000256" key="2">
    <source>
        <dbReference type="ARBA" id="ARBA00008109"/>
    </source>
</evidence>
<dbReference type="SFLD" id="SFLDS00003">
    <property type="entry name" value="Haloacid_Dehalogenase"/>
    <property type="match status" value="1"/>
</dbReference>
<dbReference type="InterPro" id="IPR001757">
    <property type="entry name" value="P_typ_ATPase"/>
</dbReference>
<feature type="binding site" evidence="16">
    <location>
        <position position="635"/>
    </location>
    <ligand>
        <name>ATP</name>
        <dbReference type="ChEBI" id="CHEBI:30616"/>
    </ligand>
</feature>
<keyword evidence="11 18" id="KW-1133">Transmembrane helix</keyword>
<keyword evidence="4" id="KW-0597">Phosphoprotein</keyword>
<feature type="transmembrane region" description="Helical" evidence="18">
    <location>
        <begin position="163"/>
        <end position="181"/>
    </location>
</feature>
<keyword evidence="10 18" id="KW-1278">Translocase</keyword>
<organism evidence="22 23">
    <name type="scientific">Macrolepiota fuliginosa MF-IS2</name>
    <dbReference type="NCBI Taxonomy" id="1400762"/>
    <lineage>
        <taxon>Eukaryota</taxon>
        <taxon>Fungi</taxon>
        <taxon>Dikarya</taxon>
        <taxon>Basidiomycota</taxon>
        <taxon>Agaricomycotina</taxon>
        <taxon>Agaricomycetes</taxon>
        <taxon>Agaricomycetidae</taxon>
        <taxon>Agaricales</taxon>
        <taxon>Agaricineae</taxon>
        <taxon>Agaricaceae</taxon>
        <taxon>Macrolepiota</taxon>
    </lineage>
</organism>
<evidence type="ECO:0000256" key="16">
    <source>
        <dbReference type="PIRSR" id="PIRSR606539-2"/>
    </source>
</evidence>
<dbReference type="InterPro" id="IPR044492">
    <property type="entry name" value="P_typ_ATPase_HD_dom"/>
</dbReference>
<evidence type="ECO:0000256" key="13">
    <source>
        <dbReference type="ARBA" id="ARBA00034036"/>
    </source>
</evidence>
<gene>
    <name evidence="22" type="ORF">P691DRAFT_774881</name>
</gene>
<feature type="binding site" evidence="16">
    <location>
        <position position="951"/>
    </location>
    <ligand>
        <name>ATP</name>
        <dbReference type="ChEBI" id="CHEBI:30616"/>
    </ligand>
</feature>
<evidence type="ECO:0000256" key="10">
    <source>
        <dbReference type="ARBA" id="ARBA00022967"/>
    </source>
</evidence>
<feature type="transmembrane region" description="Helical" evidence="18">
    <location>
        <begin position="566"/>
        <end position="587"/>
    </location>
</feature>
<feature type="compositionally biased region" description="Polar residues" evidence="19">
    <location>
        <begin position="1464"/>
        <end position="1474"/>
    </location>
</feature>
<feature type="domain" description="P-type ATPase C-terminal" evidence="21">
    <location>
        <begin position="1106"/>
        <end position="1354"/>
    </location>
</feature>
<feature type="transmembrane region" description="Helical" evidence="18">
    <location>
        <begin position="1220"/>
        <end position="1241"/>
    </location>
</feature>
<dbReference type="GO" id="GO:0012505">
    <property type="term" value="C:endomembrane system"/>
    <property type="evidence" value="ECO:0007669"/>
    <property type="project" value="UniProtKB-SubCell"/>
</dbReference>
<feature type="region of interest" description="Disordered" evidence="19">
    <location>
        <begin position="295"/>
        <end position="314"/>
    </location>
</feature>
<keyword evidence="9 17" id="KW-0460">Magnesium</keyword>
<evidence type="ECO:0000256" key="17">
    <source>
        <dbReference type="PIRSR" id="PIRSR606539-3"/>
    </source>
</evidence>
<feature type="binding site" evidence="16">
    <location>
        <position position="950"/>
    </location>
    <ligand>
        <name>ATP</name>
        <dbReference type="ChEBI" id="CHEBI:30616"/>
    </ligand>
</feature>
<comment type="subcellular location">
    <subcellularLocation>
        <location evidence="1">Endomembrane system</location>
        <topology evidence="1">Multi-pass membrane protein</topology>
    </subcellularLocation>
    <subcellularLocation>
        <location evidence="18">Membrane</location>
        <topology evidence="18">Multi-pass membrane protein</topology>
    </subcellularLocation>
</comment>
<evidence type="ECO:0000256" key="14">
    <source>
        <dbReference type="ARBA" id="ARBA00049128"/>
    </source>
</evidence>
<evidence type="ECO:0000256" key="7">
    <source>
        <dbReference type="ARBA" id="ARBA00022741"/>
    </source>
</evidence>
<feature type="binding site" evidence="16">
    <location>
        <position position="869"/>
    </location>
    <ligand>
        <name>ATP</name>
        <dbReference type="ChEBI" id="CHEBI:30616"/>
    </ligand>
</feature>
<dbReference type="GO" id="GO:0000287">
    <property type="term" value="F:magnesium ion binding"/>
    <property type="evidence" value="ECO:0007669"/>
    <property type="project" value="UniProtKB-UniRule"/>
</dbReference>
<dbReference type="FunFam" id="3.40.50.1000:FF:000014">
    <property type="entry name" value="Phospholipid-transporting ATPase"/>
    <property type="match status" value="1"/>
</dbReference>
<dbReference type="GO" id="GO:0140326">
    <property type="term" value="F:ATPase-coupled intramembrane lipid transporter activity"/>
    <property type="evidence" value="ECO:0007669"/>
    <property type="project" value="UniProtKB-EC"/>
</dbReference>
<comment type="catalytic activity">
    <reaction evidence="13 18">
        <text>ATP + H2O + phospholipidSide 1 = ADP + phosphate + phospholipidSide 2.</text>
        <dbReference type="EC" id="7.6.2.1"/>
    </reaction>
</comment>
<evidence type="ECO:0000256" key="9">
    <source>
        <dbReference type="ARBA" id="ARBA00022842"/>
    </source>
</evidence>
<dbReference type="GO" id="GO:0045332">
    <property type="term" value="P:phospholipid translocation"/>
    <property type="evidence" value="ECO:0007669"/>
    <property type="project" value="TreeGrafter"/>
</dbReference>
<dbReference type="NCBIfam" id="TIGR01494">
    <property type="entry name" value="ATPase_P-type"/>
    <property type="match status" value="1"/>
</dbReference>
<feature type="binding site" evidence="17">
    <location>
        <position position="637"/>
    </location>
    <ligand>
        <name>Mg(2+)</name>
        <dbReference type="ChEBI" id="CHEBI:18420"/>
    </ligand>
</feature>
<feature type="binding site" evidence="16">
    <location>
        <position position="811"/>
    </location>
    <ligand>
        <name>ATP</name>
        <dbReference type="ChEBI" id="CHEBI:30616"/>
    </ligand>
</feature>
<evidence type="ECO:0000256" key="3">
    <source>
        <dbReference type="ARBA" id="ARBA00022448"/>
    </source>
</evidence>
<feature type="binding site" evidence="17">
    <location>
        <position position="1080"/>
    </location>
    <ligand>
        <name>Mg(2+)</name>
        <dbReference type="ChEBI" id="CHEBI:18420"/>
    </ligand>
</feature>
<dbReference type="Pfam" id="PF13246">
    <property type="entry name" value="Cation_ATPase"/>
    <property type="match status" value="1"/>
</dbReference>
<feature type="binding site" evidence="16">
    <location>
        <position position="1054"/>
    </location>
    <ligand>
        <name>ATP</name>
        <dbReference type="ChEBI" id="CHEBI:30616"/>
    </ligand>
</feature>
<feature type="active site" description="4-aspartylphosphate intermediate" evidence="15">
    <location>
        <position position="635"/>
    </location>
</feature>
<name>A0A9P5XF22_9AGAR</name>
<feature type="compositionally biased region" description="Basic and acidic residues" evidence="19">
    <location>
        <begin position="1607"/>
        <end position="1621"/>
    </location>
</feature>
<dbReference type="Gene3D" id="2.70.150.10">
    <property type="entry name" value="Calcium-transporting ATPase, cytoplasmic transduction domain A"/>
    <property type="match status" value="1"/>
</dbReference>
<feature type="transmembrane region" description="Helical" evidence="18">
    <location>
        <begin position="1141"/>
        <end position="1160"/>
    </location>
</feature>
<dbReference type="PRINTS" id="PR00119">
    <property type="entry name" value="CATATPASE"/>
</dbReference>
<dbReference type="PANTHER" id="PTHR24092">
    <property type="entry name" value="PROBABLE PHOSPHOLIPID-TRANSPORTING ATPASE"/>
    <property type="match status" value="1"/>
</dbReference>
<evidence type="ECO:0000256" key="5">
    <source>
        <dbReference type="ARBA" id="ARBA00022692"/>
    </source>
</evidence>
<dbReference type="EMBL" id="MU151139">
    <property type="protein sequence ID" value="KAF9449159.1"/>
    <property type="molecule type" value="Genomic_DNA"/>
</dbReference>
<keyword evidence="23" id="KW-1185">Reference proteome</keyword>
<keyword evidence="5 18" id="KW-0812">Transmembrane</keyword>
<dbReference type="NCBIfam" id="TIGR01652">
    <property type="entry name" value="ATPase-Plipid"/>
    <property type="match status" value="1"/>
</dbReference>
<evidence type="ECO:0000256" key="18">
    <source>
        <dbReference type="RuleBase" id="RU362033"/>
    </source>
</evidence>
<keyword evidence="3" id="KW-0813">Transport</keyword>
<reference evidence="22" key="1">
    <citation type="submission" date="2020-11" db="EMBL/GenBank/DDBJ databases">
        <authorList>
            <consortium name="DOE Joint Genome Institute"/>
            <person name="Ahrendt S."/>
            <person name="Riley R."/>
            <person name="Andreopoulos W."/>
            <person name="Labutti K."/>
            <person name="Pangilinan J."/>
            <person name="Ruiz-Duenas F.J."/>
            <person name="Barrasa J.M."/>
            <person name="Sanchez-Garcia M."/>
            <person name="Camarero S."/>
            <person name="Miyauchi S."/>
            <person name="Serrano A."/>
            <person name="Linde D."/>
            <person name="Babiker R."/>
            <person name="Drula E."/>
            <person name="Ayuso-Fernandez I."/>
            <person name="Pacheco R."/>
            <person name="Padilla G."/>
            <person name="Ferreira P."/>
            <person name="Barriuso J."/>
            <person name="Kellner H."/>
            <person name="Castanera R."/>
            <person name="Alfaro M."/>
            <person name="Ramirez L."/>
            <person name="Pisabarro A.G."/>
            <person name="Kuo A."/>
            <person name="Tritt A."/>
            <person name="Lipzen A."/>
            <person name="He G."/>
            <person name="Yan M."/>
            <person name="Ng V."/>
            <person name="Cullen D."/>
            <person name="Martin F."/>
            <person name="Rosso M.-N."/>
            <person name="Henrissat B."/>
            <person name="Hibbett D."/>
            <person name="Martinez A.T."/>
            <person name="Grigoriev I.V."/>
        </authorList>
    </citation>
    <scope>NUCLEOTIDE SEQUENCE</scope>
    <source>
        <strain evidence="22">MF-IS2</strain>
    </source>
</reference>
<feature type="compositionally biased region" description="Basic residues" evidence="19">
    <location>
        <begin position="49"/>
        <end position="66"/>
    </location>
</feature>
<dbReference type="Pfam" id="PF16212">
    <property type="entry name" value="PhoLip_ATPase_C"/>
    <property type="match status" value="1"/>
</dbReference>
<evidence type="ECO:0000256" key="4">
    <source>
        <dbReference type="ARBA" id="ARBA00022553"/>
    </source>
</evidence>
<dbReference type="SFLD" id="SFLDG00002">
    <property type="entry name" value="C1.7:_P-type_atpase_like"/>
    <property type="match status" value="1"/>
</dbReference>